<protein>
    <submittedName>
        <fullName evidence="2">Uncharacterized protein</fullName>
    </submittedName>
</protein>
<sequence>MRLAKIISAPFKRRVRTSEEGASAGQPQETAEVAKDDSSTPASQSMLKIGRYTTSYTLDGLPYFTIEVGSIPAGYAEVDVMVVDNGREVPCKMVPGHVAMAATAKEPGGVLDTIASAPQWFMLEKKTS</sequence>
<dbReference type="STRING" id="154538.A0A1M2W3B9"/>
<dbReference type="AlphaFoldDB" id="A0A1M2W3B9"/>
<dbReference type="EMBL" id="MNAD01000308">
    <property type="protein sequence ID" value="OJT14293.1"/>
    <property type="molecule type" value="Genomic_DNA"/>
</dbReference>
<gene>
    <name evidence="2" type="ORF">TRAPUB_9153</name>
</gene>
<evidence type="ECO:0000313" key="2">
    <source>
        <dbReference type="EMBL" id="OJT14293.1"/>
    </source>
</evidence>
<evidence type="ECO:0000313" key="3">
    <source>
        <dbReference type="Proteomes" id="UP000184267"/>
    </source>
</evidence>
<proteinExistence type="predicted"/>
<keyword evidence="3" id="KW-1185">Reference proteome</keyword>
<dbReference type="Pfam" id="PF14388">
    <property type="entry name" value="DUF4419"/>
    <property type="match status" value="1"/>
</dbReference>
<dbReference type="InterPro" id="IPR025533">
    <property type="entry name" value="DUF4419"/>
</dbReference>
<accession>A0A1M2W3B9</accession>
<dbReference type="OrthoDB" id="3051285at2759"/>
<reference evidence="2 3" key="1">
    <citation type="submission" date="2016-10" db="EMBL/GenBank/DDBJ databases">
        <title>Genome sequence of the basidiomycete white-rot fungus Trametes pubescens.</title>
        <authorList>
            <person name="Makela M.R."/>
            <person name="Granchi Z."/>
            <person name="Peng M."/>
            <person name="De Vries R.P."/>
            <person name="Grigoriev I."/>
            <person name="Riley R."/>
            <person name="Hilden K."/>
        </authorList>
    </citation>
    <scope>NUCLEOTIDE SEQUENCE [LARGE SCALE GENOMIC DNA]</scope>
    <source>
        <strain evidence="2 3">FBCC735</strain>
    </source>
</reference>
<feature type="region of interest" description="Disordered" evidence="1">
    <location>
        <begin position="15"/>
        <end position="44"/>
    </location>
</feature>
<evidence type="ECO:0000256" key="1">
    <source>
        <dbReference type="SAM" id="MobiDB-lite"/>
    </source>
</evidence>
<comment type="caution">
    <text evidence="2">The sequence shown here is derived from an EMBL/GenBank/DDBJ whole genome shotgun (WGS) entry which is preliminary data.</text>
</comment>
<name>A0A1M2W3B9_TRAPU</name>
<organism evidence="2 3">
    <name type="scientific">Trametes pubescens</name>
    <name type="common">White-rot fungus</name>
    <dbReference type="NCBI Taxonomy" id="154538"/>
    <lineage>
        <taxon>Eukaryota</taxon>
        <taxon>Fungi</taxon>
        <taxon>Dikarya</taxon>
        <taxon>Basidiomycota</taxon>
        <taxon>Agaricomycotina</taxon>
        <taxon>Agaricomycetes</taxon>
        <taxon>Polyporales</taxon>
        <taxon>Polyporaceae</taxon>
        <taxon>Trametes</taxon>
    </lineage>
</organism>
<dbReference type="Proteomes" id="UP000184267">
    <property type="component" value="Unassembled WGS sequence"/>
</dbReference>